<feature type="region of interest" description="Disordered" evidence="1">
    <location>
        <begin position="1"/>
        <end position="45"/>
    </location>
</feature>
<sequence length="161" mass="17872">MRADRRTIRSAERQGAAAVRLDSAGNERRRSRACRTRRNHSGKLGQPQCARYEHVEMRAACIVVGSTSAKSERSEDVDLETAFEVLGGDTMVVQDQRRGRTARASSSSSQALSIRHALVSTSAIFVSTEDAFLVAVCLSHLFFLFSFPRCSERLSCRSFLQ</sequence>
<dbReference type="AlphaFoldDB" id="R9PEQ1"/>
<feature type="compositionally biased region" description="Basic and acidic residues" evidence="1">
    <location>
        <begin position="1"/>
        <end position="12"/>
    </location>
</feature>
<keyword evidence="3" id="KW-1185">Reference proteome</keyword>
<name>R9PEQ1_PSEHS</name>
<accession>R9PEQ1</accession>
<dbReference type="EMBL" id="DF238833">
    <property type="protein sequence ID" value="GAC99838.1"/>
    <property type="molecule type" value="Genomic_DNA"/>
</dbReference>
<feature type="compositionally biased region" description="Basic residues" evidence="1">
    <location>
        <begin position="29"/>
        <end position="41"/>
    </location>
</feature>
<evidence type="ECO:0000313" key="3">
    <source>
        <dbReference type="Proteomes" id="UP000014071"/>
    </source>
</evidence>
<dbReference type="GeneID" id="24112704"/>
<evidence type="ECO:0000313" key="2">
    <source>
        <dbReference type="EMBL" id="GAC99838.1"/>
    </source>
</evidence>
<organism evidence="2 3">
    <name type="scientific">Pseudozyma hubeiensis (strain SY62)</name>
    <name type="common">Yeast</name>
    <dbReference type="NCBI Taxonomy" id="1305764"/>
    <lineage>
        <taxon>Eukaryota</taxon>
        <taxon>Fungi</taxon>
        <taxon>Dikarya</taxon>
        <taxon>Basidiomycota</taxon>
        <taxon>Ustilaginomycotina</taxon>
        <taxon>Ustilaginomycetes</taxon>
        <taxon>Ustilaginales</taxon>
        <taxon>Ustilaginaceae</taxon>
        <taxon>Pseudozyma</taxon>
    </lineage>
</organism>
<protein>
    <submittedName>
        <fullName evidence="2">High affinity methionine permease</fullName>
    </submittedName>
</protein>
<evidence type="ECO:0000256" key="1">
    <source>
        <dbReference type="SAM" id="MobiDB-lite"/>
    </source>
</evidence>
<dbReference type="RefSeq" id="XP_012193425.1">
    <property type="nucleotide sequence ID" value="XM_012338035.1"/>
</dbReference>
<reference evidence="3" key="1">
    <citation type="journal article" date="2013" name="Genome Announc.">
        <title>Draft genome sequence of the basidiomycetous yeast-like fungus Pseudozyma hubeiensis SY62, which produces an abundant amount of the biosurfactant mannosylerythritol lipids.</title>
        <authorList>
            <person name="Konishi M."/>
            <person name="Hatada Y."/>
            <person name="Horiuchi J."/>
        </authorList>
    </citation>
    <scope>NUCLEOTIDE SEQUENCE [LARGE SCALE GENOMIC DNA]</scope>
    <source>
        <strain evidence="3">SY62</strain>
    </source>
</reference>
<proteinExistence type="predicted"/>
<dbReference type="HOGENOM" id="CLU_1644478_0_0_1"/>
<dbReference type="Proteomes" id="UP000014071">
    <property type="component" value="Unassembled WGS sequence"/>
</dbReference>
<gene>
    <name evidence="2" type="ORF">PHSY_007441</name>
</gene>